<dbReference type="EMBL" id="DPVV01000412">
    <property type="protein sequence ID" value="HCL03163.1"/>
    <property type="molecule type" value="Genomic_DNA"/>
</dbReference>
<dbReference type="Pfam" id="PF17117">
    <property type="entry name" value="DUF5104"/>
    <property type="match status" value="1"/>
</dbReference>
<protein>
    <submittedName>
        <fullName evidence="1">Uncharacterized protein</fullName>
    </submittedName>
</protein>
<dbReference type="Proteomes" id="UP000262969">
    <property type="component" value="Unassembled WGS sequence"/>
</dbReference>
<dbReference type="InterPro" id="IPR031344">
    <property type="entry name" value="DUF5104"/>
</dbReference>
<evidence type="ECO:0000313" key="2">
    <source>
        <dbReference type="Proteomes" id="UP000262969"/>
    </source>
</evidence>
<evidence type="ECO:0000313" key="1">
    <source>
        <dbReference type="EMBL" id="HCL03163.1"/>
    </source>
</evidence>
<dbReference type="Gene3D" id="3.10.450.50">
    <property type="match status" value="1"/>
</dbReference>
<organism evidence="1 2">
    <name type="scientific">Lachnoclostridium phytofermentans</name>
    <dbReference type="NCBI Taxonomy" id="66219"/>
    <lineage>
        <taxon>Bacteria</taxon>
        <taxon>Bacillati</taxon>
        <taxon>Bacillota</taxon>
        <taxon>Clostridia</taxon>
        <taxon>Lachnospirales</taxon>
        <taxon>Lachnospiraceae</taxon>
    </lineage>
</organism>
<sequence length="82" mass="9692">MRSDKKSLMIRFSVTISTDKDDYLLFVIDYNTDTINPDNEGVYMMQIMKLADRNNQPSWQERLCAGIYIQNNSHIPIRNRHP</sequence>
<comment type="caution">
    <text evidence="1">The sequence shown here is derived from an EMBL/GenBank/DDBJ whole genome shotgun (WGS) entry which is preliminary data.</text>
</comment>
<gene>
    <name evidence="1" type="ORF">DHW61_12280</name>
</gene>
<accession>A0A3D2X996</accession>
<name>A0A3D2X996_9FIRM</name>
<reference evidence="1 2" key="1">
    <citation type="journal article" date="2018" name="Nat. Biotechnol.">
        <title>A standardized bacterial taxonomy based on genome phylogeny substantially revises the tree of life.</title>
        <authorList>
            <person name="Parks D.H."/>
            <person name="Chuvochina M."/>
            <person name="Waite D.W."/>
            <person name="Rinke C."/>
            <person name="Skarshewski A."/>
            <person name="Chaumeil P.A."/>
            <person name="Hugenholtz P."/>
        </authorList>
    </citation>
    <scope>NUCLEOTIDE SEQUENCE [LARGE SCALE GENOMIC DNA]</scope>
    <source>
        <strain evidence="1">UBA11728</strain>
    </source>
</reference>
<proteinExistence type="predicted"/>
<dbReference type="AlphaFoldDB" id="A0A3D2X996"/>